<dbReference type="Proteomes" id="UP000045706">
    <property type="component" value="Unassembled WGS sequence"/>
</dbReference>
<feature type="domain" description="Zn(2)-C6 fungal-type" evidence="7">
    <location>
        <begin position="29"/>
        <end position="61"/>
    </location>
</feature>
<gene>
    <name evidence="8" type="ORF">BN1723_008123</name>
</gene>
<keyword evidence="4" id="KW-0804">Transcription</keyword>
<evidence type="ECO:0000256" key="3">
    <source>
        <dbReference type="ARBA" id="ARBA00023125"/>
    </source>
</evidence>
<proteinExistence type="predicted"/>
<feature type="compositionally biased region" description="Low complexity" evidence="6">
    <location>
        <begin position="118"/>
        <end position="129"/>
    </location>
</feature>
<dbReference type="PANTHER" id="PTHR31845">
    <property type="entry name" value="FINGER DOMAIN PROTEIN, PUTATIVE-RELATED"/>
    <property type="match status" value="1"/>
</dbReference>
<evidence type="ECO:0000313" key="9">
    <source>
        <dbReference type="Proteomes" id="UP000045706"/>
    </source>
</evidence>
<feature type="region of interest" description="Disordered" evidence="6">
    <location>
        <begin position="100"/>
        <end position="129"/>
    </location>
</feature>
<evidence type="ECO:0000256" key="6">
    <source>
        <dbReference type="SAM" id="MobiDB-lite"/>
    </source>
</evidence>
<dbReference type="CDD" id="cd00067">
    <property type="entry name" value="GAL4"/>
    <property type="match status" value="1"/>
</dbReference>
<dbReference type="GO" id="GO:0000981">
    <property type="term" value="F:DNA-binding transcription factor activity, RNA polymerase II-specific"/>
    <property type="evidence" value="ECO:0007669"/>
    <property type="project" value="InterPro"/>
</dbReference>
<evidence type="ECO:0000259" key="7">
    <source>
        <dbReference type="PROSITE" id="PS50048"/>
    </source>
</evidence>
<dbReference type="AlphaFoldDB" id="A0A0G4NQ97"/>
<comment type="subcellular location">
    <subcellularLocation>
        <location evidence="1">Nucleus</location>
    </subcellularLocation>
</comment>
<evidence type="ECO:0000256" key="4">
    <source>
        <dbReference type="ARBA" id="ARBA00023163"/>
    </source>
</evidence>
<feature type="region of interest" description="Disordered" evidence="6">
    <location>
        <begin position="657"/>
        <end position="684"/>
    </location>
</feature>
<evidence type="ECO:0000256" key="5">
    <source>
        <dbReference type="ARBA" id="ARBA00023242"/>
    </source>
</evidence>
<keyword evidence="2" id="KW-0805">Transcription regulation</keyword>
<dbReference type="PROSITE" id="PS50048">
    <property type="entry name" value="ZN2_CY6_FUNGAL_2"/>
    <property type="match status" value="1"/>
</dbReference>
<dbReference type="CDD" id="cd12148">
    <property type="entry name" value="fungal_TF_MHR"/>
    <property type="match status" value="1"/>
</dbReference>
<dbReference type="SMART" id="SM00066">
    <property type="entry name" value="GAL4"/>
    <property type="match status" value="1"/>
</dbReference>
<dbReference type="GO" id="GO:0008270">
    <property type="term" value="F:zinc ion binding"/>
    <property type="evidence" value="ECO:0007669"/>
    <property type="project" value="InterPro"/>
</dbReference>
<evidence type="ECO:0000256" key="1">
    <source>
        <dbReference type="ARBA" id="ARBA00004123"/>
    </source>
</evidence>
<organism evidence="8 9">
    <name type="scientific">Verticillium longisporum</name>
    <name type="common">Verticillium dahliae var. longisporum</name>
    <dbReference type="NCBI Taxonomy" id="100787"/>
    <lineage>
        <taxon>Eukaryota</taxon>
        <taxon>Fungi</taxon>
        <taxon>Dikarya</taxon>
        <taxon>Ascomycota</taxon>
        <taxon>Pezizomycotina</taxon>
        <taxon>Sordariomycetes</taxon>
        <taxon>Hypocreomycetidae</taxon>
        <taxon>Glomerellales</taxon>
        <taxon>Plectosphaerellaceae</taxon>
        <taxon>Verticillium</taxon>
    </lineage>
</organism>
<evidence type="ECO:0000313" key="8">
    <source>
        <dbReference type="EMBL" id="CRK48630.1"/>
    </source>
</evidence>
<dbReference type="PROSITE" id="PS00463">
    <property type="entry name" value="ZN2_CY6_FUNGAL_1"/>
    <property type="match status" value="1"/>
</dbReference>
<dbReference type="InterPro" id="IPR051089">
    <property type="entry name" value="prtT"/>
</dbReference>
<dbReference type="EMBL" id="CVQI01037717">
    <property type="protein sequence ID" value="CRK48630.1"/>
    <property type="molecule type" value="Genomic_DNA"/>
</dbReference>
<dbReference type="GO" id="GO:0005634">
    <property type="term" value="C:nucleus"/>
    <property type="evidence" value="ECO:0007669"/>
    <property type="project" value="UniProtKB-SubCell"/>
</dbReference>
<dbReference type="SUPFAM" id="SSF57701">
    <property type="entry name" value="Zn2/Cys6 DNA-binding domain"/>
    <property type="match status" value="1"/>
</dbReference>
<name>A0A0G4NQ97_VERLO</name>
<feature type="region of interest" description="Disordered" evidence="6">
    <location>
        <begin position="1"/>
        <end position="21"/>
    </location>
</feature>
<accession>A0A0G4NQ97</accession>
<keyword evidence="5" id="KW-0539">Nucleus</keyword>
<dbReference type="Gene3D" id="4.10.240.10">
    <property type="entry name" value="Zn(2)-C6 fungal-type DNA-binding domain"/>
    <property type="match status" value="1"/>
</dbReference>
<dbReference type="GO" id="GO:0000976">
    <property type="term" value="F:transcription cis-regulatory region binding"/>
    <property type="evidence" value="ECO:0007669"/>
    <property type="project" value="TreeGrafter"/>
</dbReference>
<reference evidence="9" key="1">
    <citation type="submission" date="2015-05" db="EMBL/GenBank/DDBJ databases">
        <authorList>
            <person name="Fogelqvist Johan"/>
        </authorList>
    </citation>
    <scope>NUCLEOTIDE SEQUENCE [LARGE SCALE GENOMIC DNA]</scope>
</reference>
<dbReference type="PANTHER" id="PTHR31845:SF39">
    <property type="entry name" value="TRANSCRIPTION FACTOR PBCR-RELATED"/>
    <property type="match status" value="1"/>
</dbReference>
<dbReference type="InterPro" id="IPR036864">
    <property type="entry name" value="Zn2-C6_fun-type_DNA-bd_sf"/>
</dbReference>
<evidence type="ECO:0000256" key="2">
    <source>
        <dbReference type="ARBA" id="ARBA00023015"/>
    </source>
</evidence>
<keyword evidence="3" id="KW-0238">DNA-binding</keyword>
<dbReference type="InterPro" id="IPR001138">
    <property type="entry name" value="Zn2Cys6_DnaBD"/>
</dbReference>
<protein>
    <recommendedName>
        <fullName evidence="7">Zn(2)-C6 fungal-type domain-containing protein</fullName>
    </recommendedName>
</protein>
<sequence>MVSPGVAPDGDGTATQSQTVGQSVQRARACDSCRGLKVRCISNNSHGPCLRCRKATRVCVTTVPPAGSRKVRKKTVSRVTELEKKIDLLTASLRAGRAEAAADSLDNSSAGGGGESNTPPTGGAAGMPAGDIVDRGIISSQKADALLSRYNTQLVPHMPAVIFPPDLTATELRETRPTLFLAVATAASTDTPELQRLLSHELTRVFAEKIMIRAEKSLELVQALQITVTWYWLPDEYDQVHIYHLTTTCISMAIDIGLGGCTPLKPTVPYGAYAFSRATQISAIDPTALDARRTWLVCYFMASNTAYAMKRPLLLRWTRAMTESLEVLRSSPERYETDEYLCAVVWASRLAEDIDQCCGLPDDPDEIFKAPQTLYYLRKLEQDLCTFRDSLPKGMAQGSLRMVFSAIPLTVYNNVLRIQPPEERQHKANVAAIPSRAPRSVVMADSAFMTMANTDAISSCMSHVDIVLGAFLSLSPEAPPEERQHKANVAAIPSRTPRSVVMADSAFMTMANTDAISSCLSHVDIVLGAFLSLSPEAVRCLPTFGIMRAVRAASMLVRLHLTLVDDPQLLSPFRREDLRAGFCIDELQRHFRAAAEGNRCRTAAKFIVVLAMLKDCMGSNRGGHGPPARSEQAQEQLSLETPLHLLSHAAAAATATGSAQQGSGIGGNAERLTFPDPNGQPSSVAPSVWQDFSGGAQALSLPGPLAFGTDQFMALYDQDLAFSLGLDYMYSGNSMPLYAGEASTGPENGLRYFGAKEPARPPT</sequence>